<name>A0A9P1MAV2_9PEZI</name>
<keyword evidence="2" id="KW-1185">Reference proteome</keyword>
<dbReference type="OrthoDB" id="5232836at2759"/>
<gene>
    <name evidence="1" type="ORF">PPNO1_LOCUS4580</name>
</gene>
<dbReference type="AlphaFoldDB" id="A0A9P1MAV2"/>
<protein>
    <submittedName>
        <fullName evidence="1">Uncharacterized protein</fullName>
    </submittedName>
</protein>
<sequence length="195" mass="22165">MRAYFCMECSIAYSNRDRSDLWDGTGYEVFGFTNPADQDDLTPAVHFNDPTADVDDSTTTRGSWRGALAMDITGCDCMDKIMSRRLCAYHRVYLSERMVWQGCVMQWWRGRTFGCSICPMCQERPGLDGGVQGTALPEFHAVWICLVCNGAVIDPEVWTGTRRLVVTDRTKIGNWFGGHDSAGWQRFNYLLDQAW</sequence>
<evidence type="ECO:0000313" key="1">
    <source>
        <dbReference type="EMBL" id="CAI4214852.1"/>
    </source>
</evidence>
<accession>A0A9P1MAV2</accession>
<reference evidence="1" key="1">
    <citation type="submission" date="2022-11" db="EMBL/GenBank/DDBJ databases">
        <authorList>
            <person name="Scott C."/>
            <person name="Bruce N."/>
        </authorList>
    </citation>
    <scope>NUCLEOTIDE SEQUENCE</scope>
</reference>
<comment type="caution">
    <text evidence="1">The sequence shown here is derived from an EMBL/GenBank/DDBJ whole genome shotgun (WGS) entry which is preliminary data.</text>
</comment>
<dbReference type="EMBL" id="CALLCH030000012">
    <property type="protein sequence ID" value="CAI4214852.1"/>
    <property type="molecule type" value="Genomic_DNA"/>
</dbReference>
<evidence type="ECO:0000313" key="2">
    <source>
        <dbReference type="Proteomes" id="UP000838763"/>
    </source>
</evidence>
<dbReference type="Proteomes" id="UP000838763">
    <property type="component" value="Unassembled WGS sequence"/>
</dbReference>
<proteinExistence type="predicted"/>
<organism evidence="1 2">
    <name type="scientific">Parascedosporium putredinis</name>
    <dbReference type="NCBI Taxonomy" id="1442378"/>
    <lineage>
        <taxon>Eukaryota</taxon>
        <taxon>Fungi</taxon>
        <taxon>Dikarya</taxon>
        <taxon>Ascomycota</taxon>
        <taxon>Pezizomycotina</taxon>
        <taxon>Sordariomycetes</taxon>
        <taxon>Hypocreomycetidae</taxon>
        <taxon>Microascales</taxon>
        <taxon>Microascaceae</taxon>
        <taxon>Parascedosporium</taxon>
    </lineage>
</organism>